<dbReference type="Pfam" id="PF01965">
    <property type="entry name" value="DJ-1_PfpI"/>
    <property type="match status" value="1"/>
</dbReference>
<dbReference type="InterPro" id="IPR002818">
    <property type="entry name" value="DJ-1/PfpI"/>
</dbReference>
<name>A0A2T3B9M0_AMORE</name>
<dbReference type="GeneID" id="36572211"/>
<dbReference type="PANTHER" id="PTHR48094:SF11">
    <property type="entry name" value="GLUTATHIONE-INDEPENDENT GLYOXALASE HSP31-RELATED"/>
    <property type="match status" value="1"/>
</dbReference>
<dbReference type="RefSeq" id="XP_024723579.1">
    <property type="nucleotide sequence ID" value="XM_024864130.1"/>
</dbReference>
<accession>A0A2T3B9M0</accession>
<sequence length="239" mass="25207">MAPKVLFVLTSHDKLGNTGKPTGWYLSEFAHPYHVLKDHVSITIASPHGGPAPLDPSSITAASSDPISTSIHQHQSTLWSNTVPLSSILGHASDYEAIFFVGGHGPMFDLATDPQSHQLINEFHSHNKIIAAVCHGPAALAHVKLPGGAHLLAGQPVTGFSNSEEDAVGLTQAMPFKLQDALDEASGGKYVKADKDWAPRVVVARGGRLITGQNPASATGVGQAIYDAIFGELTTRDEV</sequence>
<comment type="catalytic activity">
    <reaction evidence="5">
        <text>methylglyoxal + H2O = (R)-lactate + H(+)</text>
        <dbReference type="Rhea" id="RHEA:27754"/>
        <dbReference type="ChEBI" id="CHEBI:15377"/>
        <dbReference type="ChEBI" id="CHEBI:15378"/>
        <dbReference type="ChEBI" id="CHEBI:16004"/>
        <dbReference type="ChEBI" id="CHEBI:17158"/>
        <dbReference type="EC" id="4.2.1.130"/>
    </reaction>
</comment>
<dbReference type="CDD" id="cd03141">
    <property type="entry name" value="GATase1_Hsp31_like"/>
    <property type="match status" value="1"/>
</dbReference>
<dbReference type="AlphaFoldDB" id="A0A2T3B9M0"/>
<evidence type="ECO:0000313" key="8">
    <source>
        <dbReference type="Proteomes" id="UP000241818"/>
    </source>
</evidence>
<dbReference type="Gene3D" id="3.40.50.880">
    <property type="match status" value="1"/>
</dbReference>
<feature type="domain" description="DJ-1/PfpI" evidence="6">
    <location>
        <begin position="88"/>
        <end position="219"/>
    </location>
</feature>
<dbReference type="Proteomes" id="UP000241818">
    <property type="component" value="Unassembled WGS sequence"/>
</dbReference>
<evidence type="ECO:0000256" key="2">
    <source>
        <dbReference type="ARBA" id="ARBA00023016"/>
    </source>
</evidence>
<dbReference type="GO" id="GO:0005737">
    <property type="term" value="C:cytoplasm"/>
    <property type="evidence" value="ECO:0007669"/>
    <property type="project" value="TreeGrafter"/>
</dbReference>
<dbReference type="PANTHER" id="PTHR48094">
    <property type="entry name" value="PROTEIN/NUCLEIC ACID DEGLYCASE DJ-1-RELATED"/>
    <property type="match status" value="1"/>
</dbReference>
<dbReference type="STRING" id="857342.A0A2T3B9M0"/>
<dbReference type="InterPro" id="IPR050325">
    <property type="entry name" value="Prot/Nucl_acid_deglycase"/>
</dbReference>
<dbReference type="InterPro" id="IPR029062">
    <property type="entry name" value="Class_I_gatase-like"/>
</dbReference>
<dbReference type="GO" id="GO:0019172">
    <property type="term" value="F:glyoxalase III activity"/>
    <property type="evidence" value="ECO:0007669"/>
    <property type="project" value="UniProtKB-EC"/>
</dbReference>
<keyword evidence="2" id="KW-0346">Stress response</keyword>
<dbReference type="EC" id="4.2.1.130" evidence="1"/>
<evidence type="ECO:0000256" key="3">
    <source>
        <dbReference type="ARBA" id="ARBA00023239"/>
    </source>
</evidence>
<reference evidence="7 8" key="1">
    <citation type="journal article" date="2018" name="New Phytol.">
        <title>Comparative genomics and transcriptomics depict ericoid mycorrhizal fungi as versatile saprotrophs and plant mutualists.</title>
        <authorList>
            <person name="Martino E."/>
            <person name="Morin E."/>
            <person name="Grelet G.A."/>
            <person name="Kuo A."/>
            <person name="Kohler A."/>
            <person name="Daghino S."/>
            <person name="Barry K.W."/>
            <person name="Cichocki N."/>
            <person name="Clum A."/>
            <person name="Dockter R.B."/>
            <person name="Hainaut M."/>
            <person name="Kuo R.C."/>
            <person name="LaButti K."/>
            <person name="Lindahl B.D."/>
            <person name="Lindquist E.A."/>
            <person name="Lipzen A."/>
            <person name="Khouja H.R."/>
            <person name="Magnuson J."/>
            <person name="Murat C."/>
            <person name="Ohm R.A."/>
            <person name="Singer S.W."/>
            <person name="Spatafora J.W."/>
            <person name="Wang M."/>
            <person name="Veneault-Fourrey C."/>
            <person name="Henrissat B."/>
            <person name="Grigoriev I.V."/>
            <person name="Martin F.M."/>
            <person name="Perotto S."/>
        </authorList>
    </citation>
    <scope>NUCLEOTIDE SEQUENCE [LARGE SCALE GENOMIC DNA]</scope>
    <source>
        <strain evidence="7 8">ATCC 22711</strain>
    </source>
</reference>
<dbReference type="FunCoup" id="A0A2T3B9M0">
    <property type="interactions" value="60"/>
</dbReference>
<dbReference type="GO" id="GO:0019243">
    <property type="term" value="P:methylglyoxal catabolic process to D-lactate via S-lactoyl-glutathione"/>
    <property type="evidence" value="ECO:0007669"/>
    <property type="project" value="TreeGrafter"/>
</dbReference>
<evidence type="ECO:0000256" key="1">
    <source>
        <dbReference type="ARBA" id="ARBA00013134"/>
    </source>
</evidence>
<dbReference type="SUPFAM" id="SSF52317">
    <property type="entry name" value="Class I glutamine amidotransferase-like"/>
    <property type="match status" value="1"/>
</dbReference>
<protein>
    <recommendedName>
        <fullName evidence="1">D-lactate dehydratase</fullName>
        <ecNumber evidence="1">4.2.1.130</ecNumber>
    </recommendedName>
</protein>
<keyword evidence="3" id="KW-0456">Lyase</keyword>
<evidence type="ECO:0000256" key="4">
    <source>
        <dbReference type="ARBA" id="ARBA00038493"/>
    </source>
</evidence>
<proteinExistence type="inferred from homology"/>
<organism evidence="7 8">
    <name type="scientific">Amorphotheca resinae ATCC 22711</name>
    <dbReference type="NCBI Taxonomy" id="857342"/>
    <lineage>
        <taxon>Eukaryota</taxon>
        <taxon>Fungi</taxon>
        <taxon>Dikarya</taxon>
        <taxon>Ascomycota</taxon>
        <taxon>Pezizomycotina</taxon>
        <taxon>Leotiomycetes</taxon>
        <taxon>Helotiales</taxon>
        <taxon>Amorphothecaceae</taxon>
        <taxon>Amorphotheca</taxon>
    </lineage>
</organism>
<dbReference type="InParanoid" id="A0A2T3B9M0"/>
<dbReference type="EMBL" id="KZ679007">
    <property type="protein sequence ID" value="PSS24980.1"/>
    <property type="molecule type" value="Genomic_DNA"/>
</dbReference>
<gene>
    <name evidence="7" type="ORF">M430DRAFT_197005</name>
</gene>
<comment type="similarity">
    <text evidence="4">Belongs to the peptidase C56 family. HSP31-like subfamily.</text>
</comment>
<evidence type="ECO:0000256" key="5">
    <source>
        <dbReference type="ARBA" id="ARBA00048082"/>
    </source>
</evidence>
<dbReference type="OrthoDB" id="543156at2759"/>
<keyword evidence="8" id="KW-1185">Reference proteome</keyword>
<evidence type="ECO:0000313" key="7">
    <source>
        <dbReference type="EMBL" id="PSS24980.1"/>
    </source>
</evidence>
<evidence type="ECO:0000259" key="6">
    <source>
        <dbReference type="Pfam" id="PF01965"/>
    </source>
</evidence>